<dbReference type="SUPFAM" id="SSF47473">
    <property type="entry name" value="EF-hand"/>
    <property type="match status" value="1"/>
</dbReference>
<dbReference type="EMBL" id="CAJNJQ010002664">
    <property type="protein sequence ID" value="CAE7182024.1"/>
    <property type="molecule type" value="Genomic_DNA"/>
</dbReference>
<dbReference type="Proteomes" id="UP000663827">
    <property type="component" value="Unassembled WGS sequence"/>
</dbReference>
<sequence length="358" mass="39273">MSDSADDEFATLKPSLRRAIDTAFFKLSRRTESTRPPRKKPRLDDPESDGGGFKEDEDEPEASIPLSMVPTGLQMLDLPPDDEDVMNVFRNAATGWESRPGVRRRDSDDQMIVDKDTGLSVSQVDWRAVCAVLLGQKPDDDEEPPKKRTKAPEVEDLEPERRVTRGQARAAAKQAEPKMSEAEDSDEEGGGFLVEDEGGFIPGSDDEQGGFQLASDEEMGDAQDASDSDQYSDDASSVSEFGAPSQPRATRSKKGVDVDLDVDLDNNWENDMPRSLTVRQLKEAKLAFALFFPGVDESDPSLNTRRLGAKEVQEAAKALKESLSSNDVTEMLSMFSSAPDGSIGLEEFARMAVMARLI</sequence>
<comment type="caution">
    <text evidence="2">The sequence shown here is derived from an EMBL/GenBank/DDBJ whole genome shotgun (WGS) entry which is preliminary data.</text>
</comment>
<feature type="region of interest" description="Disordered" evidence="1">
    <location>
        <begin position="26"/>
        <end position="69"/>
    </location>
</feature>
<protein>
    <recommendedName>
        <fullName evidence="4">EF-hand domain-containing protein</fullName>
    </recommendedName>
</protein>
<dbReference type="InterPro" id="IPR011992">
    <property type="entry name" value="EF-hand-dom_pair"/>
</dbReference>
<evidence type="ECO:0000313" key="2">
    <source>
        <dbReference type="EMBL" id="CAE7182024.1"/>
    </source>
</evidence>
<feature type="compositionally biased region" description="Acidic residues" evidence="1">
    <location>
        <begin position="182"/>
        <end position="208"/>
    </location>
</feature>
<feature type="region of interest" description="Disordered" evidence="1">
    <location>
        <begin position="135"/>
        <end position="254"/>
    </location>
</feature>
<gene>
    <name evidence="2" type="ORF">RDB_LOCUS117785</name>
</gene>
<feature type="compositionally biased region" description="Basic and acidic residues" evidence="1">
    <location>
        <begin position="144"/>
        <end position="163"/>
    </location>
</feature>
<proteinExistence type="predicted"/>
<feature type="compositionally biased region" description="Acidic residues" evidence="1">
    <location>
        <begin position="215"/>
        <end position="232"/>
    </location>
</feature>
<organism evidence="2 3">
    <name type="scientific">Rhizoctonia solani</name>
    <dbReference type="NCBI Taxonomy" id="456999"/>
    <lineage>
        <taxon>Eukaryota</taxon>
        <taxon>Fungi</taxon>
        <taxon>Dikarya</taxon>
        <taxon>Basidiomycota</taxon>
        <taxon>Agaricomycotina</taxon>
        <taxon>Agaricomycetes</taxon>
        <taxon>Cantharellales</taxon>
        <taxon>Ceratobasidiaceae</taxon>
        <taxon>Rhizoctonia</taxon>
    </lineage>
</organism>
<dbReference type="AlphaFoldDB" id="A0A8H3I0H3"/>
<evidence type="ECO:0000313" key="3">
    <source>
        <dbReference type="Proteomes" id="UP000663827"/>
    </source>
</evidence>
<name>A0A8H3I0H3_9AGAM</name>
<evidence type="ECO:0008006" key="4">
    <source>
        <dbReference type="Google" id="ProtNLM"/>
    </source>
</evidence>
<evidence type="ECO:0000256" key="1">
    <source>
        <dbReference type="SAM" id="MobiDB-lite"/>
    </source>
</evidence>
<dbReference type="Gene3D" id="1.10.238.10">
    <property type="entry name" value="EF-hand"/>
    <property type="match status" value="1"/>
</dbReference>
<accession>A0A8H3I0H3</accession>
<reference evidence="2" key="1">
    <citation type="submission" date="2021-01" db="EMBL/GenBank/DDBJ databases">
        <authorList>
            <person name="Kaushik A."/>
        </authorList>
    </citation>
    <scope>NUCLEOTIDE SEQUENCE</scope>
    <source>
        <strain evidence="2">AG5</strain>
    </source>
</reference>